<reference evidence="3" key="2">
    <citation type="submission" date="2020-09" db="EMBL/GenBank/DDBJ databases">
        <authorList>
            <person name="Sun Q."/>
            <person name="Zhou Y."/>
        </authorList>
    </citation>
    <scope>NUCLEOTIDE SEQUENCE</scope>
    <source>
        <strain evidence="3">CGMCC 1.12360</strain>
    </source>
</reference>
<evidence type="ECO:0000313" key="4">
    <source>
        <dbReference type="Proteomes" id="UP000602050"/>
    </source>
</evidence>
<organism evidence="3 4">
    <name type="scientific">Compostibacillus humi</name>
    <dbReference type="NCBI Taxonomy" id="1245525"/>
    <lineage>
        <taxon>Bacteria</taxon>
        <taxon>Bacillati</taxon>
        <taxon>Bacillota</taxon>
        <taxon>Bacilli</taxon>
        <taxon>Bacillales</taxon>
        <taxon>Bacillaceae</taxon>
        <taxon>Compostibacillus</taxon>
    </lineage>
</organism>
<feature type="transmembrane region" description="Helical" evidence="1">
    <location>
        <begin position="69"/>
        <end position="96"/>
    </location>
</feature>
<keyword evidence="4" id="KW-1185">Reference proteome</keyword>
<feature type="transmembrane region" description="Helical" evidence="1">
    <location>
        <begin position="151"/>
        <end position="168"/>
    </location>
</feature>
<feature type="transmembrane region" description="Helical" evidence="1">
    <location>
        <begin position="174"/>
        <end position="189"/>
    </location>
</feature>
<sequence length="234" mass="26391">MPRRYWYVILTYILMQVSGLIVSLALITFTPDIYTEGVIYWTLISFVLALVIILKLMKPDMAMQRGNEAIGVGGMIIWSVVGVFMALFAQGLAVVIETKIFGVPPGSENTQFIMEIARAMPIFVIVPMLLAPILEEIVFRKIIFGTLYKRMNFFFAALLSALIFGIIHGEPEHLLIYASIGFVFSFLYVKTKRILTPILVHAGMNSLAVIGQYSMTPEEIQKQLEQLQTILFIM</sequence>
<dbReference type="AlphaFoldDB" id="A0A8J2XF84"/>
<dbReference type="Pfam" id="PF02517">
    <property type="entry name" value="Rce1-like"/>
    <property type="match status" value="1"/>
</dbReference>
<dbReference type="EMBL" id="BMEV01000033">
    <property type="protein sequence ID" value="GFZ77815.1"/>
    <property type="molecule type" value="Genomic_DNA"/>
</dbReference>
<evidence type="ECO:0000256" key="1">
    <source>
        <dbReference type="SAM" id="Phobius"/>
    </source>
</evidence>
<dbReference type="GO" id="GO:0004175">
    <property type="term" value="F:endopeptidase activity"/>
    <property type="evidence" value="ECO:0007669"/>
    <property type="project" value="UniProtKB-ARBA"/>
</dbReference>
<reference evidence="3" key="1">
    <citation type="journal article" date="2014" name="Int. J. Syst. Evol. Microbiol.">
        <title>Complete genome sequence of Corynebacterium casei LMG S-19264T (=DSM 44701T), isolated from a smear-ripened cheese.</title>
        <authorList>
            <consortium name="US DOE Joint Genome Institute (JGI-PGF)"/>
            <person name="Walter F."/>
            <person name="Albersmeier A."/>
            <person name="Kalinowski J."/>
            <person name="Ruckert C."/>
        </authorList>
    </citation>
    <scope>NUCLEOTIDE SEQUENCE</scope>
    <source>
        <strain evidence="3">CGMCC 1.12360</strain>
    </source>
</reference>
<comment type="caution">
    <text evidence="3">The sequence shown here is derived from an EMBL/GenBank/DDBJ whole genome shotgun (WGS) entry which is preliminary data.</text>
</comment>
<dbReference type="PANTHER" id="PTHR36435:SF6">
    <property type="entry name" value="ABORTIVE INFECTION PROTEIN"/>
    <property type="match status" value="1"/>
</dbReference>
<gene>
    <name evidence="3" type="ORF">GCM10010978_19230</name>
</gene>
<dbReference type="InterPro" id="IPR003675">
    <property type="entry name" value="Rce1/LyrA-like_dom"/>
</dbReference>
<name>A0A8J2XF84_9BACI</name>
<feature type="transmembrane region" description="Helical" evidence="1">
    <location>
        <begin position="7"/>
        <end position="27"/>
    </location>
</feature>
<evidence type="ECO:0000313" key="3">
    <source>
        <dbReference type="EMBL" id="GFZ77815.1"/>
    </source>
</evidence>
<dbReference type="InterPro" id="IPR052710">
    <property type="entry name" value="CAAX_protease"/>
</dbReference>
<accession>A0A8J2XF84</accession>
<protein>
    <submittedName>
        <fullName evidence="3">Peptidase</fullName>
    </submittedName>
</protein>
<keyword evidence="1" id="KW-1133">Transmembrane helix</keyword>
<feature type="domain" description="CAAX prenyl protease 2/Lysostaphin resistance protein A-like" evidence="2">
    <location>
        <begin position="121"/>
        <end position="206"/>
    </location>
</feature>
<keyword evidence="1" id="KW-0812">Transmembrane</keyword>
<dbReference type="PANTHER" id="PTHR36435">
    <property type="entry name" value="SLR1288 PROTEIN"/>
    <property type="match status" value="1"/>
</dbReference>
<feature type="transmembrane region" description="Helical" evidence="1">
    <location>
        <begin position="39"/>
        <end position="57"/>
    </location>
</feature>
<dbReference type="RefSeq" id="WP_188392193.1">
    <property type="nucleotide sequence ID" value="NZ_BMEV01000033.1"/>
</dbReference>
<evidence type="ECO:0000259" key="2">
    <source>
        <dbReference type="Pfam" id="PF02517"/>
    </source>
</evidence>
<feature type="transmembrane region" description="Helical" evidence="1">
    <location>
        <begin position="116"/>
        <end position="139"/>
    </location>
</feature>
<proteinExistence type="predicted"/>
<keyword evidence="1" id="KW-0472">Membrane</keyword>
<dbReference type="GO" id="GO:0080120">
    <property type="term" value="P:CAAX-box protein maturation"/>
    <property type="evidence" value="ECO:0007669"/>
    <property type="project" value="UniProtKB-ARBA"/>
</dbReference>
<dbReference type="Proteomes" id="UP000602050">
    <property type="component" value="Unassembled WGS sequence"/>
</dbReference>